<reference evidence="1 2" key="1">
    <citation type="journal article" date="2020" name="Genome Biol. Evol.">
        <title>Comparative genomics of strictly vertically transmitted, feminizing microsporidia endosymbionts of amphipod crustaceans.</title>
        <authorList>
            <person name="Cormier A."/>
            <person name="Chebbi M.A."/>
            <person name="Giraud I."/>
            <person name="Wattier R."/>
            <person name="Teixeira M."/>
            <person name="Gilbert C."/>
            <person name="Rigaud T."/>
            <person name="Cordaux R."/>
        </authorList>
    </citation>
    <scope>NUCLEOTIDE SEQUENCE [LARGE SCALE GENOMIC DNA]</scope>
    <source>
        <strain evidence="1 2">Ou3-Ou53</strain>
    </source>
</reference>
<proteinExistence type="predicted"/>
<dbReference type="EMBL" id="SBJO01000052">
    <property type="protein sequence ID" value="KAF9763830.1"/>
    <property type="molecule type" value="Genomic_DNA"/>
</dbReference>
<dbReference type="AlphaFoldDB" id="A0A9P6GZ82"/>
<keyword evidence="2" id="KW-1185">Reference proteome</keyword>
<name>A0A9P6GZ82_9MICR</name>
<dbReference type="Proteomes" id="UP000740883">
    <property type="component" value="Unassembled WGS sequence"/>
</dbReference>
<dbReference type="InterPro" id="IPR053164">
    <property type="entry name" value="IS1016-like_transposase"/>
</dbReference>
<sequence>MKAILDENLTVDVLLMEIGILKVSKGVQKNFLMPVPNRNAQMIAKIIHENDFPGTKIITYQWRSYSAALRMDPEYEHGYVNHSCNFVDPENPTVHTKLLMDYGDI</sequence>
<dbReference type="OrthoDB" id="5809873at2759"/>
<protein>
    <recommendedName>
        <fullName evidence="3">Transposase</fullName>
    </recommendedName>
</protein>
<evidence type="ECO:0000313" key="1">
    <source>
        <dbReference type="EMBL" id="KAF9763830.1"/>
    </source>
</evidence>
<dbReference type="PANTHER" id="PTHR47163:SF2">
    <property type="entry name" value="SI:DKEY-17M8.2"/>
    <property type="match status" value="1"/>
</dbReference>
<accession>A0A9P6GZ82</accession>
<comment type="caution">
    <text evidence="1">The sequence shown here is derived from an EMBL/GenBank/DDBJ whole genome shotgun (WGS) entry which is preliminary data.</text>
</comment>
<organism evidence="1 2">
    <name type="scientific">Nosema granulosis</name>
    <dbReference type="NCBI Taxonomy" id="83296"/>
    <lineage>
        <taxon>Eukaryota</taxon>
        <taxon>Fungi</taxon>
        <taxon>Fungi incertae sedis</taxon>
        <taxon>Microsporidia</taxon>
        <taxon>Nosematidae</taxon>
        <taxon>Nosema</taxon>
    </lineage>
</organism>
<dbReference type="PANTHER" id="PTHR47163">
    <property type="entry name" value="DDE_TNP_IS1595 DOMAIN-CONTAINING PROTEIN"/>
    <property type="match status" value="1"/>
</dbReference>
<evidence type="ECO:0008006" key="3">
    <source>
        <dbReference type="Google" id="ProtNLM"/>
    </source>
</evidence>
<evidence type="ECO:0000313" key="2">
    <source>
        <dbReference type="Proteomes" id="UP000740883"/>
    </source>
</evidence>
<gene>
    <name evidence="1" type="ORF">NGRA_1021</name>
</gene>